<keyword evidence="5" id="KW-1185">Reference proteome</keyword>
<dbReference type="Proteomes" id="UP001195724">
    <property type="component" value="Unassembled WGS sequence"/>
</dbReference>
<dbReference type="AlphaFoldDB" id="A0A8T8HXN5"/>
<accession>A0A8T8HXN5</accession>
<keyword evidence="1" id="KW-0732">Signal</keyword>
<feature type="signal peptide" evidence="1">
    <location>
        <begin position="1"/>
        <end position="26"/>
    </location>
</feature>
<evidence type="ECO:0000313" key="2">
    <source>
        <dbReference type="EMBL" id="MBM7814987.1"/>
    </source>
</evidence>
<reference evidence="2 5" key="1">
    <citation type="submission" date="2021-01" db="EMBL/GenBank/DDBJ databases">
        <title>Sequencing the genomes of 1000 actinobacteria strains.</title>
        <authorList>
            <person name="Klenk H.-P."/>
        </authorList>
    </citation>
    <scope>NUCLEOTIDE SEQUENCE [LARGE SCALE GENOMIC DNA]</scope>
    <source>
        <strain evidence="2 5">DSM 44581</strain>
    </source>
</reference>
<dbReference type="Proteomes" id="UP000671828">
    <property type="component" value="Chromosome"/>
</dbReference>
<dbReference type="EMBL" id="CP072788">
    <property type="protein sequence ID" value="QTR03248.1"/>
    <property type="molecule type" value="Genomic_DNA"/>
</dbReference>
<evidence type="ECO:0000313" key="3">
    <source>
        <dbReference type="EMBL" id="QTR03248.1"/>
    </source>
</evidence>
<proteinExistence type="predicted"/>
<dbReference type="EMBL" id="JAFBCL010000001">
    <property type="protein sequence ID" value="MBM7814987.1"/>
    <property type="molecule type" value="Genomic_DNA"/>
</dbReference>
<feature type="chain" id="PRO_5035915237" evidence="1">
    <location>
        <begin position="27"/>
        <end position="117"/>
    </location>
</feature>
<sequence length="117" mass="12275">MKFASIAAGAALAAAGVLGASGTAVAAPNAPYYVTTWHDVNVRSCEATSCPVIGWLPAGSTSIAYCWTYGEPITDAGITNDVWLVLSRQDGGRRLASAVYFQGDERANLPYEANCDR</sequence>
<evidence type="ECO:0000313" key="4">
    <source>
        <dbReference type="Proteomes" id="UP000671828"/>
    </source>
</evidence>
<name>A0A8T8HXN5_9PSEU</name>
<gene>
    <name evidence="3" type="ORF">J7S33_30605</name>
    <name evidence="2" type="ORF">JOE68_005852</name>
</gene>
<reference evidence="3" key="2">
    <citation type="submission" date="2021-04" db="EMBL/GenBank/DDBJ databases">
        <title>Saccharothrix algeriensis WGS.</title>
        <authorList>
            <person name="Stuskova K."/>
            <person name="Hakalova E."/>
            <person name="Tebbal A.B."/>
            <person name="Eichmeier A."/>
        </authorList>
    </citation>
    <scope>NUCLEOTIDE SEQUENCE</scope>
    <source>
        <strain evidence="3">NRRL B-24137</strain>
    </source>
</reference>
<evidence type="ECO:0000256" key="1">
    <source>
        <dbReference type="SAM" id="SignalP"/>
    </source>
</evidence>
<protein>
    <submittedName>
        <fullName evidence="2">Uncharacterized protein YraI</fullName>
    </submittedName>
</protein>
<dbReference type="RefSeq" id="WP_204845564.1">
    <property type="nucleotide sequence ID" value="NZ_JAFBCL010000001.1"/>
</dbReference>
<evidence type="ECO:0000313" key="5">
    <source>
        <dbReference type="Proteomes" id="UP001195724"/>
    </source>
</evidence>
<organism evidence="3 4">
    <name type="scientific">Saccharothrix algeriensis</name>
    <dbReference type="NCBI Taxonomy" id="173560"/>
    <lineage>
        <taxon>Bacteria</taxon>
        <taxon>Bacillati</taxon>
        <taxon>Actinomycetota</taxon>
        <taxon>Actinomycetes</taxon>
        <taxon>Pseudonocardiales</taxon>
        <taxon>Pseudonocardiaceae</taxon>
        <taxon>Saccharothrix</taxon>
    </lineage>
</organism>